<dbReference type="AlphaFoldDB" id="A0A7S9KYH4"/>
<evidence type="ECO:0008006" key="4">
    <source>
        <dbReference type="Google" id="ProtNLM"/>
    </source>
</evidence>
<evidence type="ECO:0000256" key="1">
    <source>
        <dbReference type="SAM" id="SignalP"/>
    </source>
</evidence>
<keyword evidence="3" id="KW-1185">Reference proteome</keyword>
<dbReference type="KEGG" id="pex:IZT61_19325"/>
<sequence length="208" mass="23739">MRISIIALILVSISFKLSAQQQKPGYNLTVLLGYGTENNWGNTAFYAGLAINKKIKRKWATEVGITYFTTDIYNENKDKPTSFEDEERRYNAIFLNMDVQYIVGNENSLINAKIKIGPALKYYDYKAFRSGLFEYYPATGREEPIRGTINYHEKRGVNISLYNGFSLDAKVNSGLRIGVFLDIYSNQILIEHFMPGINAIFKLGTKNK</sequence>
<proteinExistence type="predicted"/>
<feature type="signal peptide" evidence="1">
    <location>
        <begin position="1"/>
        <end position="19"/>
    </location>
</feature>
<dbReference type="Proteomes" id="UP000594759">
    <property type="component" value="Chromosome"/>
</dbReference>
<dbReference type="EMBL" id="CP064939">
    <property type="protein sequence ID" value="QPH39180.1"/>
    <property type="molecule type" value="Genomic_DNA"/>
</dbReference>
<reference evidence="2 3" key="1">
    <citation type="submission" date="2020-11" db="EMBL/GenBank/DDBJ databases">
        <title>Pedobacter endophytica, an endophytic bacteria isolated form Carex pumila.</title>
        <authorList>
            <person name="Peng Y."/>
            <person name="Jiang L."/>
            <person name="Lee J."/>
        </authorList>
    </citation>
    <scope>NUCLEOTIDE SEQUENCE [LARGE SCALE GENOMIC DNA]</scope>
    <source>
        <strain evidence="2 3">JBR3-12</strain>
    </source>
</reference>
<feature type="chain" id="PRO_5032595898" description="Outer membrane protein beta-barrel domain-containing protein" evidence="1">
    <location>
        <begin position="20"/>
        <end position="208"/>
    </location>
</feature>
<protein>
    <recommendedName>
        <fullName evidence="4">Outer membrane protein beta-barrel domain-containing protein</fullName>
    </recommendedName>
</protein>
<accession>A0A7S9KYH4</accession>
<evidence type="ECO:0000313" key="3">
    <source>
        <dbReference type="Proteomes" id="UP000594759"/>
    </source>
</evidence>
<dbReference type="RefSeq" id="WP_196098650.1">
    <property type="nucleotide sequence ID" value="NZ_CP064939.1"/>
</dbReference>
<organism evidence="2 3">
    <name type="scientific">Pedobacter endophyticus</name>
    <dbReference type="NCBI Taxonomy" id="2789740"/>
    <lineage>
        <taxon>Bacteria</taxon>
        <taxon>Pseudomonadati</taxon>
        <taxon>Bacteroidota</taxon>
        <taxon>Sphingobacteriia</taxon>
        <taxon>Sphingobacteriales</taxon>
        <taxon>Sphingobacteriaceae</taxon>
        <taxon>Pedobacter</taxon>
    </lineage>
</organism>
<gene>
    <name evidence="2" type="ORF">IZT61_19325</name>
</gene>
<name>A0A7S9KYH4_9SPHI</name>
<keyword evidence="1" id="KW-0732">Signal</keyword>
<evidence type="ECO:0000313" key="2">
    <source>
        <dbReference type="EMBL" id="QPH39180.1"/>
    </source>
</evidence>